<gene>
    <name evidence="1" type="ORF">BXYJ_LOCUS4943</name>
</gene>
<keyword evidence="4" id="KW-1185">Reference proteome</keyword>
<evidence type="ECO:0000313" key="2">
    <source>
        <dbReference type="EMBL" id="CAG9100662.1"/>
    </source>
</evidence>
<organism evidence="3 5">
    <name type="scientific">Bursaphelenchus xylophilus</name>
    <name type="common">Pinewood nematode worm</name>
    <name type="synonym">Aphelenchoides xylophilus</name>
    <dbReference type="NCBI Taxonomy" id="6326"/>
    <lineage>
        <taxon>Eukaryota</taxon>
        <taxon>Metazoa</taxon>
        <taxon>Ecdysozoa</taxon>
        <taxon>Nematoda</taxon>
        <taxon>Chromadorea</taxon>
        <taxon>Rhabditida</taxon>
        <taxon>Tylenchina</taxon>
        <taxon>Tylenchomorpha</taxon>
        <taxon>Aphelenchoidea</taxon>
        <taxon>Aphelenchoididae</taxon>
        <taxon>Bursaphelenchus</taxon>
    </lineage>
</organism>
<protein>
    <submittedName>
        <fullName evidence="1">(pine wood nematode) hypothetical protein</fullName>
    </submittedName>
</protein>
<dbReference type="EMBL" id="CAJFCV020000002">
    <property type="protein sequence ID" value="CAG9100662.1"/>
    <property type="molecule type" value="Genomic_DNA"/>
</dbReference>
<evidence type="ECO:0000313" key="4">
    <source>
        <dbReference type="Proteomes" id="UP000659654"/>
    </source>
</evidence>
<dbReference type="WBParaSite" id="BXY_1687000.1">
    <property type="protein sequence ID" value="BXY_1687000.1"/>
    <property type="gene ID" value="BXY_1687000"/>
</dbReference>
<dbReference type="EMBL" id="CAJFDI010000002">
    <property type="protein sequence ID" value="CAD5217254.1"/>
    <property type="molecule type" value="Genomic_DNA"/>
</dbReference>
<evidence type="ECO:0000313" key="3">
    <source>
        <dbReference type="Proteomes" id="UP000095284"/>
    </source>
</evidence>
<proteinExistence type="predicted"/>
<reference evidence="2" key="2">
    <citation type="submission" date="2020-08" db="EMBL/GenBank/DDBJ databases">
        <authorList>
            <person name="Kikuchi T."/>
        </authorList>
    </citation>
    <scope>NUCLEOTIDE SEQUENCE</scope>
    <source>
        <strain evidence="1">Ka4C1</strain>
    </source>
</reference>
<evidence type="ECO:0000313" key="5">
    <source>
        <dbReference type="WBParaSite" id="BXY_1687000.1"/>
    </source>
</evidence>
<dbReference type="Proteomes" id="UP000095284">
    <property type="component" value="Unplaced"/>
</dbReference>
<name>A0A1I7SUZ6_BURXY</name>
<sequence>MSADAGDHQQVNGKPKDIHTKCLFCASRHHYSWDCFRYETPYQKFCRVQILGLCFRCFVTDLARECPKHKEPKPEEKTINRSKIMECPKTYIPNVCSALATTITPGTA</sequence>
<accession>A0A1I7SUZ6</accession>
<reference evidence="5" key="1">
    <citation type="submission" date="2016-11" db="UniProtKB">
        <authorList>
            <consortium name="WormBaseParasite"/>
        </authorList>
    </citation>
    <scope>IDENTIFICATION</scope>
</reference>
<evidence type="ECO:0000313" key="1">
    <source>
        <dbReference type="EMBL" id="CAD5217254.1"/>
    </source>
</evidence>
<dbReference type="Proteomes" id="UP000659654">
    <property type="component" value="Unassembled WGS sequence"/>
</dbReference>
<dbReference type="Proteomes" id="UP000582659">
    <property type="component" value="Unassembled WGS sequence"/>
</dbReference>
<dbReference type="AlphaFoldDB" id="A0A1I7SUZ6"/>